<dbReference type="RefSeq" id="XP_027195226.1">
    <property type="nucleotide sequence ID" value="XM_027339425.1"/>
</dbReference>
<sequence length="186" mass="21686">MVNTRSSSRKRKTINNEQNDTGVDDTNAQDSDEKGERTNCTTIETKDNDDYYRYVTSLGREAIIKRIEEGEKLKEHIGYMMNPRAVWDQNPSQYRLEIPLEKHPYKHLKLLMEARLEYVNLMLELMELEEKDDDVADADDSDDHENDEEKENHDSGKQNSNDSRTIVHYSNTKIQVSEIDSTNNQA</sequence>
<dbReference type="AlphaFoldDB" id="A0A6P6XQU9"/>
<dbReference type="GeneID" id="113789835"/>
<evidence type="ECO:0000313" key="1">
    <source>
        <dbReference type="Proteomes" id="UP000515146"/>
    </source>
</evidence>
<name>A0A6P6XQU9_DERPT</name>
<organism evidence="1 2">
    <name type="scientific">Dermatophagoides pteronyssinus</name>
    <name type="common">European house dust mite</name>
    <dbReference type="NCBI Taxonomy" id="6956"/>
    <lineage>
        <taxon>Eukaryota</taxon>
        <taxon>Metazoa</taxon>
        <taxon>Ecdysozoa</taxon>
        <taxon>Arthropoda</taxon>
        <taxon>Chelicerata</taxon>
        <taxon>Arachnida</taxon>
        <taxon>Acari</taxon>
        <taxon>Acariformes</taxon>
        <taxon>Sarcoptiformes</taxon>
        <taxon>Astigmata</taxon>
        <taxon>Psoroptidia</taxon>
        <taxon>Analgoidea</taxon>
        <taxon>Pyroglyphidae</taxon>
        <taxon>Dermatophagoidinae</taxon>
        <taxon>Dermatophagoides</taxon>
    </lineage>
</organism>
<dbReference type="OrthoDB" id="10464135at2759"/>
<reference evidence="2" key="1">
    <citation type="submission" date="2025-08" db="UniProtKB">
        <authorList>
            <consortium name="RefSeq"/>
        </authorList>
    </citation>
    <scope>IDENTIFICATION</scope>
    <source>
        <strain evidence="2">Airmid</strain>
    </source>
</reference>
<keyword evidence="1" id="KW-1185">Reference proteome</keyword>
<protein>
    <submittedName>
        <fullName evidence="2">Uncharacterized protein LOC113789835</fullName>
    </submittedName>
</protein>
<gene>
    <name evidence="2" type="primary">LOC113789835</name>
</gene>
<accession>A0A6P6XQU9</accession>
<dbReference type="InParanoid" id="A0A6P6XQU9"/>
<evidence type="ECO:0000313" key="2">
    <source>
        <dbReference type="RefSeq" id="XP_027195226.1"/>
    </source>
</evidence>
<proteinExistence type="predicted"/>
<dbReference type="KEGG" id="dpte:113789835"/>
<dbReference type="Proteomes" id="UP000515146">
    <property type="component" value="Unplaced"/>
</dbReference>